<keyword evidence="5" id="KW-0560">Oxidoreductase</keyword>
<evidence type="ECO:0000256" key="3">
    <source>
        <dbReference type="ARBA" id="ARBA00022559"/>
    </source>
</evidence>
<dbReference type="PANTHER" id="PTHR10681:SF171">
    <property type="entry name" value="PEROXIREDOXIN 4"/>
    <property type="match status" value="1"/>
</dbReference>
<evidence type="ECO:0000256" key="4">
    <source>
        <dbReference type="ARBA" id="ARBA00022862"/>
    </source>
</evidence>
<reference evidence="9" key="2">
    <citation type="submission" date="2018-07" db="EMBL/GenBank/DDBJ databases">
        <authorList>
            <person name="Mckenzie S.K."/>
            <person name="Kronauer D.J.C."/>
        </authorList>
    </citation>
    <scope>NUCLEOTIDE SEQUENCE</scope>
    <source>
        <strain evidence="9">Clonal line C1</strain>
    </source>
</reference>
<evidence type="ECO:0000256" key="6">
    <source>
        <dbReference type="ARBA" id="ARBA00023284"/>
    </source>
</evidence>
<dbReference type="InterPro" id="IPR050217">
    <property type="entry name" value="Peroxiredoxin"/>
</dbReference>
<keyword evidence="3" id="KW-0575">Peroxidase</keyword>
<protein>
    <recommendedName>
        <fullName evidence="2">thioredoxin-dependent peroxiredoxin</fullName>
        <ecNumber evidence="2">1.11.1.24</ecNumber>
    </recommendedName>
</protein>
<dbReference type="GO" id="GO:0045454">
    <property type="term" value="P:cell redox homeostasis"/>
    <property type="evidence" value="ECO:0007669"/>
    <property type="project" value="TreeGrafter"/>
</dbReference>
<sequence length="95" mass="10762">MKIPLLSDKSHRITKSYGVLNESQGIAYRALFVIDRQQVIRHVTISDEDITRSVDEALRVVKTCCFVDKHGNVCPYGPLQAKSVSREESDYFSTT</sequence>
<accession>A0A3L8DF96</accession>
<dbReference type="EMBL" id="QOIP01000009">
    <property type="protein sequence ID" value="RLU19127.1"/>
    <property type="molecule type" value="Genomic_DNA"/>
</dbReference>
<dbReference type="GO" id="GO:0005829">
    <property type="term" value="C:cytosol"/>
    <property type="evidence" value="ECO:0007669"/>
    <property type="project" value="TreeGrafter"/>
</dbReference>
<keyword evidence="4" id="KW-0049">Antioxidant</keyword>
<dbReference type="GO" id="GO:0042744">
    <property type="term" value="P:hydrogen peroxide catabolic process"/>
    <property type="evidence" value="ECO:0007669"/>
    <property type="project" value="TreeGrafter"/>
</dbReference>
<organism evidence="9">
    <name type="scientific">Ooceraea biroi</name>
    <name type="common">Clonal raider ant</name>
    <name type="synonym">Cerapachys biroi</name>
    <dbReference type="NCBI Taxonomy" id="2015173"/>
    <lineage>
        <taxon>Eukaryota</taxon>
        <taxon>Metazoa</taxon>
        <taxon>Ecdysozoa</taxon>
        <taxon>Arthropoda</taxon>
        <taxon>Hexapoda</taxon>
        <taxon>Insecta</taxon>
        <taxon>Pterygota</taxon>
        <taxon>Neoptera</taxon>
        <taxon>Endopterygota</taxon>
        <taxon>Hymenoptera</taxon>
        <taxon>Apocrita</taxon>
        <taxon>Aculeata</taxon>
        <taxon>Formicoidea</taxon>
        <taxon>Formicidae</taxon>
        <taxon>Dorylinae</taxon>
        <taxon>Ooceraea</taxon>
    </lineage>
</organism>
<dbReference type="OrthoDB" id="185659at2759"/>
<name>A0A3L8DF96_OOCBI</name>
<dbReference type="Proteomes" id="UP000279307">
    <property type="component" value="Chromosome 9"/>
</dbReference>
<comment type="caution">
    <text evidence="9">The sequence shown here is derived from an EMBL/GenBank/DDBJ whole genome shotgun (WGS) entry which is preliminary data.</text>
</comment>
<comment type="catalytic activity">
    <reaction evidence="7">
        <text>a hydroperoxide + [thioredoxin]-dithiol = an alcohol + [thioredoxin]-disulfide + H2O</text>
        <dbReference type="Rhea" id="RHEA:62620"/>
        <dbReference type="Rhea" id="RHEA-COMP:10698"/>
        <dbReference type="Rhea" id="RHEA-COMP:10700"/>
        <dbReference type="ChEBI" id="CHEBI:15377"/>
        <dbReference type="ChEBI" id="CHEBI:29950"/>
        <dbReference type="ChEBI" id="CHEBI:30879"/>
        <dbReference type="ChEBI" id="CHEBI:35924"/>
        <dbReference type="ChEBI" id="CHEBI:50058"/>
        <dbReference type="EC" id="1.11.1.24"/>
    </reaction>
</comment>
<evidence type="ECO:0000256" key="2">
    <source>
        <dbReference type="ARBA" id="ARBA00013017"/>
    </source>
</evidence>
<comment type="similarity">
    <text evidence="1">Belongs to the peroxiredoxin family. AhpC/Prx1 subfamily.</text>
</comment>
<proteinExistence type="inferred from homology"/>
<evidence type="ECO:0000256" key="5">
    <source>
        <dbReference type="ARBA" id="ARBA00023002"/>
    </source>
</evidence>
<gene>
    <name evidence="9" type="ORF">DMN91_009485</name>
</gene>
<evidence type="ECO:0000313" key="9">
    <source>
        <dbReference type="EMBL" id="RLU19127.1"/>
    </source>
</evidence>
<dbReference type="AlphaFoldDB" id="A0A3L8DF96"/>
<evidence type="ECO:0000256" key="7">
    <source>
        <dbReference type="ARBA" id="ARBA00049091"/>
    </source>
</evidence>
<dbReference type="Pfam" id="PF00578">
    <property type="entry name" value="AhpC-TSA"/>
    <property type="match status" value="1"/>
</dbReference>
<evidence type="ECO:0000259" key="8">
    <source>
        <dbReference type="Pfam" id="PF00578"/>
    </source>
</evidence>
<dbReference type="GO" id="GO:0008379">
    <property type="term" value="F:thioredoxin peroxidase activity"/>
    <property type="evidence" value="ECO:0007669"/>
    <property type="project" value="TreeGrafter"/>
</dbReference>
<dbReference type="PANTHER" id="PTHR10681">
    <property type="entry name" value="THIOREDOXIN PEROXIDASE"/>
    <property type="match status" value="1"/>
</dbReference>
<evidence type="ECO:0000256" key="1">
    <source>
        <dbReference type="ARBA" id="ARBA00009796"/>
    </source>
</evidence>
<keyword evidence="6" id="KW-0676">Redox-active center</keyword>
<dbReference type="GO" id="GO:0033554">
    <property type="term" value="P:cellular response to stress"/>
    <property type="evidence" value="ECO:0007669"/>
    <property type="project" value="TreeGrafter"/>
</dbReference>
<dbReference type="EC" id="1.11.1.24" evidence="2"/>
<feature type="domain" description="Alkyl hydroperoxide reductase subunit C/ Thiol specific antioxidant" evidence="8">
    <location>
        <begin position="2"/>
        <end position="43"/>
    </location>
</feature>
<dbReference type="GO" id="GO:0006979">
    <property type="term" value="P:response to oxidative stress"/>
    <property type="evidence" value="ECO:0007669"/>
    <property type="project" value="TreeGrafter"/>
</dbReference>
<dbReference type="InterPro" id="IPR000866">
    <property type="entry name" value="AhpC/TSA"/>
</dbReference>
<dbReference type="SUPFAM" id="SSF52833">
    <property type="entry name" value="Thioredoxin-like"/>
    <property type="match status" value="1"/>
</dbReference>
<reference evidence="9" key="1">
    <citation type="journal article" date="2018" name="Genome Res.">
        <title>The genomic architecture and molecular evolution of ant odorant receptors.</title>
        <authorList>
            <person name="McKenzie S.K."/>
            <person name="Kronauer D.J.C."/>
        </authorList>
    </citation>
    <scope>NUCLEOTIDE SEQUENCE [LARGE SCALE GENOMIC DNA]</scope>
    <source>
        <strain evidence="9">Clonal line C1</strain>
    </source>
</reference>
<dbReference type="Gene3D" id="3.40.30.10">
    <property type="entry name" value="Glutaredoxin"/>
    <property type="match status" value="1"/>
</dbReference>
<dbReference type="InterPro" id="IPR036249">
    <property type="entry name" value="Thioredoxin-like_sf"/>
</dbReference>